<evidence type="ECO:0000313" key="2">
    <source>
        <dbReference type="Proteomes" id="UP001231649"/>
    </source>
</evidence>
<organism evidence="1 2">
    <name type="scientific">Mythimna loreyi</name>
    <dbReference type="NCBI Taxonomy" id="667449"/>
    <lineage>
        <taxon>Eukaryota</taxon>
        <taxon>Metazoa</taxon>
        <taxon>Ecdysozoa</taxon>
        <taxon>Arthropoda</taxon>
        <taxon>Hexapoda</taxon>
        <taxon>Insecta</taxon>
        <taxon>Pterygota</taxon>
        <taxon>Neoptera</taxon>
        <taxon>Endopterygota</taxon>
        <taxon>Lepidoptera</taxon>
        <taxon>Glossata</taxon>
        <taxon>Ditrysia</taxon>
        <taxon>Noctuoidea</taxon>
        <taxon>Noctuidae</taxon>
        <taxon>Noctuinae</taxon>
        <taxon>Hadenini</taxon>
        <taxon>Mythimna</taxon>
    </lineage>
</organism>
<protein>
    <submittedName>
        <fullName evidence="1">Uncharacterized protein</fullName>
    </submittedName>
</protein>
<name>A0ACC2Q6V1_9NEOP</name>
<evidence type="ECO:0000313" key="1">
    <source>
        <dbReference type="EMBL" id="KAJ8709592.1"/>
    </source>
</evidence>
<accession>A0ACC2Q6V1</accession>
<comment type="caution">
    <text evidence="1">The sequence shown here is derived from an EMBL/GenBank/DDBJ whole genome shotgun (WGS) entry which is preliminary data.</text>
</comment>
<dbReference type="Proteomes" id="UP001231649">
    <property type="component" value="Chromosome 24"/>
</dbReference>
<dbReference type="EMBL" id="CM056800">
    <property type="protein sequence ID" value="KAJ8709592.1"/>
    <property type="molecule type" value="Genomic_DNA"/>
</dbReference>
<sequence>MVNYYIYAKDFSISTNGVAHYHDIGLMSIHQFRIEVDEMKSANAEEESETIYLHWGDRCEEVHETKARRTLWKEVGRYKNTMPETIIEWIKDTIDPEEDTIKLLYIITDGQINKQSVEKCLSLNKNINYDKVVFHAANEDLSRIDLSVTASFFKNQCTIYRNYILLDETDISVEFNYDKITTDNFTTEKENLKSYIKLKFLTSTKTNTRCLAEIEKLKSLKNRLNTVTTENFPDTMDENTFIREFKNTNWYTSFSNASYDLRVDIEKSITTLINYIVNDKKSYSFDTLKFENTFSNKVPEETIVDINFTTDQEIEFPDIIFADEKGIPVLLCTELKLLEKLVFKSKESAKFSKFKAMMECPLFLIEDPDLNESLGYFYTLSVYKQLLELETKIDPQTRRPFHGGLVLVDTDGFDRYNDYILSATYFNFKKVRYNIGLFYYVLWKICEKKPWMDKNVLAQFKKYALRRVSTTKCKIGLSSLPLEPLVNTSLPTALWFCTEMSTVIFKDDPKRFTHERLRMYYDVAHVMAEILINLNYKLDLDTINKRVDLIKHVMILKKFATQKGKALYMAEKIFKKVNGFLVSEIENSAYVKKLNYLKLKNKEVLRDDVTIEEVNLEEYVHFLYRTGDSVVNICEKTYRPFFMTDQDESFYNKLYKNANQVVVNNIEDNIVLSYEPIKQLEFSKIPSFCNLFLHCVKDIGRFPSLNEFRGYILRMKKFTGDLVTIFPVNVCSKIEEVFVSYETVIKGVTPKDFIETSDKYMQRLDRIKGETKVDFESDSKIKEFIVKEERRVNLKKEESKQKKKRKKVKCNQRKSEKKFTLIKEKEVPRKEI</sequence>
<reference evidence="1" key="1">
    <citation type="submission" date="2023-03" db="EMBL/GenBank/DDBJ databases">
        <title>Chromosome-level genomes of two armyworms, Mythimna separata and Mythimna loreyi, provide insights into the biosynthesis and reception of sex pheromones.</title>
        <authorList>
            <person name="Zhao H."/>
        </authorList>
    </citation>
    <scope>NUCLEOTIDE SEQUENCE</scope>
    <source>
        <strain evidence="1">BeijingLab</strain>
    </source>
</reference>
<keyword evidence="2" id="KW-1185">Reference proteome</keyword>
<gene>
    <name evidence="1" type="ORF">PYW08_009596</name>
</gene>
<proteinExistence type="predicted"/>